<gene>
    <name evidence="3" type="ORF">EOD42_00330</name>
</gene>
<comment type="caution">
    <text evidence="3">The sequence shown here is derived from an EMBL/GenBank/DDBJ whole genome shotgun (WGS) entry which is preliminary data.</text>
</comment>
<evidence type="ECO:0000256" key="1">
    <source>
        <dbReference type="ARBA" id="ARBA00006987"/>
    </source>
</evidence>
<comment type="similarity">
    <text evidence="1">Belongs to the UPF0065 (bug) family.</text>
</comment>
<dbReference type="SUPFAM" id="SSF53850">
    <property type="entry name" value="Periplasmic binding protein-like II"/>
    <property type="match status" value="1"/>
</dbReference>
<dbReference type="PANTHER" id="PTHR42928">
    <property type="entry name" value="TRICARBOXYLATE-BINDING PROTEIN"/>
    <property type="match status" value="1"/>
</dbReference>
<keyword evidence="2" id="KW-0732">Signal</keyword>
<evidence type="ECO:0000313" key="4">
    <source>
        <dbReference type="Proteomes" id="UP000282957"/>
    </source>
</evidence>
<dbReference type="EMBL" id="SACL01000001">
    <property type="protein sequence ID" value="RVT98598.1"/>
    <property type="molecule type" value="Genomic_DNA"/>
</dbReference>
<dbReference type="Proteomes" id="UP000282957">
    <property type="component" value="Unassembled WGS sequence"/>
</dbReference>
<name>A0A437MLQ9_9PROT</name>
<dbReference type="Gene3D" id="3.40.190.150">
    <property type="entry name" value="Bordetella uptake gene, domain 1"/>
    <property type="match status" value="1"/>
</dbReference>
<dbReference type="InterPro" id="IPR005064">
    <property type="entry name" value="BUG"/>
</dbReference>
<proteinExistence type="inferred from homology"/>
<evidence type="ECO:0000313" key="3">
    <source>
        <dbReference type="EMBL" id="RVT98598.1"/>
    </source>
</evidence>
<dbReference type="Gene3D" id="3.40.190.10">
    <property type="entry name" value="Periplasmic binding protein-like II"/>
    <property type="match status" value="1"/>
</dbReference>
<keyword evidence="4" id="KW-1185">Reference proteome</keyword>
<feature type="chain" id="PRO_5019379257" evidence="2">
    <location>
        <begin position="24"/>
        <end position="325"/>
    </location>
</feature>
<organism evidence="3 4">
    <name type="scientific">Rhodovarius crocodyli</name>
    <dbReference type="NCBI Taxonomy" id="1979269"/>
    <lineage>
        <taxon>Bacteria</taxon>
        <taxon>Pseudomonadati</taxon>
        <taxon>Pseudomonadota</taxon>
        <taxon>Alphaproteobacteria</taxon>
        <taxon>Acetobacterales</taxon>
        <taxon>Roseomonadaceae</taxon>
        <taxon>Rhodovarius</taxon>
    </lineage>
</organism>
<dbReference type="AlphaFoldDB" id="A0A437MLQ9"/>
<evidence type="ECO:0000256" key="2">
    <source>
        <dbReference type="SAM" id="SignalP"/>
    </source>
</evidence>
<dbReference type="RefSeq" id="WP_127785070.1">
    <property type="nucleotide sequence ID" value="NZ_SACL01000001.1"/>
</dbReference>
<dbReference type="OrthoDB" id="9780943at2"/>
<dbReference type="InterPro" id="IPR042100">
    <property type="entry name" value="Bug_dom1"/>
</dbReference>
<reference evidence="3 4" key="1">
    <citation type="submission" date="2019-01" db="EMBL/GenBank/DDBJ databases">
        <authorList>
            <person name="Chen W.-M."/>
        </authorList>
    </citation>
    <scope>NUCLEOTIDE SEQUENCE [LARGE SCALE GENOMIC DNA]</scope>
    <source>
        <strain evidence="3 4">CCP-6</strain>
    </source>
</reference>
<dbReference type="PANTHER" id="PTHR42928:SF5">
    <property type="entry name" value="BLR1237 PROTEIN"/>
    <property type="match status" value="1"/>
</dbReference>
<protein>
    <submittedName>
        <fullName evidence="3">Twin-arginine translocation pathway signal protein</fullName>
    </submittedName>
</protein>
<dbReference type="Pfam" id="PF03401">
    <property type="entry name" value="TctC"/>
    <property type="match status" value="1"/>
</dbReference>
<accession>A0A437MLQ9</accession>
<sequence>MSLTLPRRGLAALALAMPGVARAQLLPRPARLIIGYAAGTAMDTVARLYAREWQGEYAAGVVVENRTGANGRLAVEAVKTAAPDGATILMTPESALTIFPAVYGANLRYDPLVDLLPVGATSGFAYSFAVGANHPARTFAEFVAWGRTQQDITYGSPAAGSGLHFLTVLMARRFGMNMTHVPYRETAQMLSDLEALRLGAAMQVGGNVTQLHQAGRLRVLAVSSEDRVPSLPDVPSFAELGYPEMTALALYGLALPAGTPQPMADKLAQLTLAAAAKPDLREVLARLDQAPVTSFPTPAAFAARIRQEQERWAPIVRESGFRAES</sequence>
<feature type="signal peptide" evidence="2">
    <location>
        <begin position="1"/>
        <end position="23"/>
    </location>
</feature>
<dbReference type="PIRSF" id="PIRSF017082">
    <property type="entry name" value="YflP"/>
    <property type="match status" value="1"/>
</dbReference>